<keyword evidence="2" id="KW-1185">Reference proteome</keyword>
<gene>
    <name evidence="1" type="ORF">P5673_029645</name>
</gene>
<reference evidence="1" key="1">
    <citation type="journal article" date="2023" name="G3 (Bethesda)">
        <title>Whole genome assembly and annotation of the endangered Caribbean coral Acropora cervicornis.</title>
        <authorList>
            <person name="Selwyn J.D."/>
            <person name="Vollmer S.V."/>
        </authorList>
    </citation>
    <scope>NUCLEOTIDE SEQUENCE</scope>
    <source>
        <strain evidence="1">K2</strain>
    </source>
</reference>
<evidence type="ECO:0000313" key="2">
    <source>
        <dbReference type="Proteomes" id="UP001249851"/>
    </source>
</evidence>
<name>A0AAD9PVS2_ACRCE</name>
<dbReference type="AlphaFoldDB" id="A0AAD9PVS2"/>
<dbReference type="Gene3D" id="3.40.395.10">
    <property type="entry name" value="Adenoviral Proteinase, Chain A"/>
    <property type="match status" value="1"/>
</dbReference>
<organism evidence="1 2">
    <name type="scientific">Acropora cervicornis</name>
    <name type="common">Staghorn coral</name>
    <dbReference type="NCBI Taxonomy" id="6130"/>
    <lineage>
        <taxon>Eukaryota</taxon>
        <taxon>Metazoa</taxon>
        <taxon>Cnidaria</taxon>
        <taxon>Anthozoa</taxon>
        <taxon>Hexacorallia</taxon>
        <taxon>Scleractinia</taxon>
        <taxon>Astrocoeniina</taxon>
        <taxon>Acroporidae</taxon>
        <taxon>Acropora</taxon>
    </lineage>
</organism>
<dbReference type="Proteomes" id="UP001249851">
    <property type="component" value="Unassembled WGS sequence"/>
</dbReference>
<reference evidence="1" key="2">
    <citation type="journal article" date="2023" name="Science">
        <title>Genomic signatures of disease resistance in endangered staghorn corals.</title>
        <authorList>
            <person name="Vollmer S.V."/>
            <person name="Selwyn J.D."/>
            <person name="Despard B.A."/>
            <person name="Roesel C.L."/>
        </authorList>
    </citation>
    <scope>NUCLEOTIDE SEQUENCE</scope>
    <source>
        <strain evidence="1">K2</strain>
    </source>
</reference>
<sequence>MIVRGYYVINLDDKVGAGTHWVAMNMKDVAIVYFDSFGLDCPKEIIMLSYRFNAHYVYNSTINKRK</sequence>
<protein>
    <submittedName>
        <fullName evidence="1">Uncharacterized protein</fullName>
    </submittedName>
</protein>
<accession>A0AAD9PVS2</accession>
<proteinExistence type="predicted"/>
<comment type="caution">
    <text evidence="1">The sequence shown here is derived from an EMBL/GenBank/DDBJ whole genome shotgun (WGS) entry which is preliminary data.</text>
</comment>
<dbReference type="EMBL" id="JARQWQ010000120">
    <property type="protein sequence ID" value="KAK2549823.1"/>
    <property type="molecule type" value="Genomic_DNA"/>
</dbReference>
<evidence type="ECO:0000313" key="1">
    <source>
        <dbReference type="EMBL" id="KAK2549823.1"/>
    </source>
</evidence>